<dbReference type="PaxDb" id="65489-OBART01G08480.1"/>
<keyword evidence="2" id="KW-1185">Reference proteome</keyword>
<evidence type="ECO:0000313" key="1">
    <source>
        <dbReference type="EnsemblPlants" id="OBART01G08480.1"/>
    </source>
</evidence>
<protein>
    <submittedName>
        <fullName evidence="1">Uncharacterized protein</fullName>
    </submittedName>
</protein>
<evidence type="ECO:0000313" key="2">
    <source>
        <dbReference type="Proteomes" id="UP000026960"/>
    </source>
</evidence>
<dbReference type="EnsemblPlants" id="OBART01G08480.1">
    <property type="protein sequence ID" value="OBART01G08480.1"/>
    <property type="gene ID" value="OBART01G08480"/>
</dbReference>
<reference evidence="1" key="2">
    <citation type="submission" date="2015-03" db="UniProtKB">
        <authorList>
            <consortium name="EnsemblPlants"/>
        </authorList>
    </citation>
    <scope>IDENTIFICATION</scope>
</reference>
<dbReference type="HOGENOM" id="CLU_2641982_0_0_1"/>
<sequence length="77" mass="7860">MLSAHPHQFIYLSPLYSLSLSLSATAGGNGGGRAPLLPRSPASGFAGGGDAAGSSHRRPHLAARFEILKVALSDCLC</sequence>
<accession>A0A0D3ELH0</accession>
<organism evidence="1">
    <name type="scientific">Oryza barthii</name>
    <dbReference type="NCBI Taxonomy" id="65489"/>
    <lineage>
        <taxon>Eukaryota</taxon>
        <taxon>Viridiplantae</taxon>
        <taxon>Streptophyta</taxon>
        <taxon>Embryophyta</taxon>
        <taxon>Tracheophyta</taxon>
        <taxon>Spermatophyta</taxon>
        <taxon>Magnoliopsida</taxon>
        <taxon>Liliopsida</taxon>
        <taxon>Poales</taxon>
        <taxon>Poaceae</taxon>
        <taxon>BOP clade</taxon>
        <taxon>Oryzoideae</taxon>
        <taxon>Oryzeae</taxon>
        <taxon>Oryzinae</taxon>
        <taxon>Oryza</taxon>
    </lineage>
</organism>
<dbReference type="Proteomes" id="UP000026960">
    <property type="component" value="Chromosome 1"/>
</dbReference>
<dbReference type="Gramene" id="OBART01G08480.1">
    <property type="protein sequence ID" value="OBART01G08480.1"/>
    <property type="gene ID" value="OBART01G08480"/>
</dbReference>
<reference evidence="1" key="1">
    <citation type="journal article" date="2009" name="Rice">
        <title>De Novo Next Generation Sequencing of Plant Genomes.</title>
        <authorList>
            <person name="Rounsley S."/>
            <person name="Marri P.R."/>
            <person name="Yu Y."/>
            <person name="He R."/>
            <person name="Sisneros N."/>
            <person name="Goicoechea J.L."/>
            <person name="Lee S.J."/>
            <person name="Angelova A."/>
            <person name="Kudrna D."/>
            <person name="Luo M."/>
            <person name="Affourtit J."/>
            <person name="Desany B."/>
            <person name="Knight J."/>
            <person name="Niazi F."/>
            <person name="Egholm M."/>
            <person name="Wing R.A."/>
        </authorList>
    </citation>
    <scope>NUCLEOTIDE SEQUENCE [LARGE SCALE GENOMIC DNA]</scope>
    <source>
        <strain evidence="1">cv. IRGC 105608</strain>
    </source>
</reference>
<name>A0A0D3ELH0_9ORYZ</name>
<proteinExistence type="predicted"/>
<dbReference type="AlphaFoldDB" id="A0A0D3ELH0"/>